<dbReference type="PANTHER" id="PTHR22899">
    <property type="entry name" value="CYCLIN-RELATED F-BOX FAMILY"/>
    <property type="match status" value="1"/>
</dbReference>
<feature type="domain" description="Sdz-33 F-box" evidence="1">
    <location>
        <begin position="170"/>
        <end position="230"/>
    </location>
</feature>
<dbReference type="HOGENOM" id="CLU_028840_1_0_1"/>
<name>E3N9F6_CAERE</name>
<accession>E3N9F6</accession>
<evidence type="ECO:0000259" key="1">
    <source>
        <dbReference type="Pfam" id="PF07735"/>
    </source>
</evidence>
<protein>
    <recommendedName>
        <fullName evidence="1">Sdz-33 F-box domain-containing protein</fullName>
    </recommendedName>
</protein>
<dbReference type="Proteomes" id="UP000008281">
    <property type="component" value="Unassembled WGS sequence"/>
</dbReference>
<dbReference type="KEGG" id="crq:GCK72_008581"/>
<gene>
    <name evidence="2" type="ORF">CRE_23091</name>
</gene>
<dbReference type="PANTHER" id="PTHR22899:SF0">
    <property type="entry name" value="F-BOX ASSOCIATED DOMAIN-CONTAINING PROTEIN-RELATED"/>
    <property type="match status" value="1"/>
</dbReference>
<reference evidence="2" key="1">
    <citation type="submission" date="2007-07" db="EMBL/GenBank/DDBJ databases">
        <title>PCAP assembly of the Caenorhabditis remanei genome.</title>
        <authorList>
            <consortium name="The Caenorhabditis remanei Sequencing Consortium"/>
            <person name="Wilson R.K."/>
        </authorList>
    </citation>
    <scope>NUCLEOTIDE SEQUENCE [LARGE SCALE GENOMIC DNA]</scope>
    <source>
        <strain evidence="2">PB4641</strain>
    </source>
</reference>
<proteinExistence type="predicted"/>
<dbReference type="Pfam" id="PF07735">
    <property type="entry name" value="FBA_2"/>
    <property type="match status" value="1"/>
</dbReference>
<dbReference type="FunCoup" id="E3N9F6">
    <property type="interactions" value="1116"/>
</dbReference>
<dbReference type="EMBL" id="DS268565">
    <property type="protein sequence ID" value="EFO90310.1"/>
    <property type="molecule type" value="Genomic_DNA"/>
</dbReference>
<dbReference type="InParanoid" id="E3N9F6"/>
<dbReference type="GeneID" id="9806126"/>
<dbReference type="eggNOG" id="ENOG502TK4A">
    <property type="taxonomic scope" value="Eukaryota"/>
</dbReference>
<evidence type="ECO:0000313" key="2">
    <source>
        <dbReference type="EMBL" id="EFO90310.1"/>
    </source>
</evidence>
<dbReference type="CTD" id="9806126"/>
<dbReference type="InterPro" id="IPR012885">
    <property type="entry name" value="F-box_Sdz-33"/>
</dbReference>
<dbReference type="AlphaFoldDB" id="E3N9F6"/>
<organism evidence="3">
    <name type="scientific">Caenorhabditis remanei</name>
    <name type="common">Caenorhabditis vulgaris</name>
    <dbReference type="NCBI Taxonomy" id="31234"/>
    <lineage>
        <taxon>Eukaryota</taxon>
        <taxon>Metazoa</taxon>
        <taxon>Ecdysozoa</taxon>
        <taxon>Nematoda</taxon>
        <taxon>Chromadorea</taxon>
        <taxon>Rhabditida</taxon>
        <taxon>Rhabditina</taxon>
        <taxon>Rhabditomorpha</taxon>
        <taxon>Rhabditoidea</taxon>
        <taxon>Rhabditidae</taxon>
        <taxon>Peloderinae</taxon>
        <taxon>Caenorhabditis</taxon>
    </lineage>
</organism>
<evidence type="ECO:0000313" key="3">
    <source>
        <dbReference type="Proteomes" id="UP000008281"/>
    </source>
</evidence>
<sequence>MFHFRFEFSLVSTKTKYLVTSLGFEAKEVDISITGLLHVSVFIGKNNLSLVFYDESKNRNELSPIDITLPVAAYVRYEGPRIHSFTPFNFSNWMNHIWTIFCCTRKPNIRFYQGCEKYEIELVKDIIGNVNLLFVSRLVTDVLSKEILKHFNTSNLLSLGRNPFEDTCQTQRVFIQNFETIEFCDVYSLDDMLLINIQKVVFTHSISRKQFNQFVKHWIHGSNPRLQRMDLSIDKIDFLSGDVYLKGIKCMKMSEDAKREIRQKHELLEGGMVQVRREDGTPAVIATNNHRPKIHLIVLH</sequence>
<keyword evidence="3" id="KW-1185">Reference proteome</keyword>
<dbReference type="RefSeq" id="XP_003094993.2">
    <property type="nucleotide sequence ID" value="XM_003094945.2"/>
</dbReference>
<dbReference type="InterPro" id="IPR053222">
    <property type="entry name" value="Zygotic_Embryogenesis-Asso"/>
</dbReference>